<protein>
    <recommendedName>
        <fullName evidence="3 7">Ribosome biogenesis protein Nop10</fullName>
    </recommendedName>
</protein>
<evidence type="ECO:0000313" key="10">
    <source>
        <dbReference type="Proteomes" id="UP000316080"/>
    </source>
</evidence>
<dbReference type="GO" id="GO:1990904">
    <property type="term" value="C:ribonucleoprotein complex"/>
    <property type="evidence" value="ECO:0007669"/>
    <property type="project" value="UniProtKB-KW"/>
</dbReference>
<dbReference type="InterPro" id="IPR036756">
    <property type="entry name" value="H/ACA_rnp_Nop10_sf"/>
</dbReference>
<evidence type="ECO:0000256" key="1">
    <source>
        <dbReference type="ARBA" id="ARBA00002325"/>
    </source>
</evidence>
<name>A0A523BB60_9CREN</name>
<keyword evidence="6 7" id="KW-0687">Ribonucleoprotein</keyword>
<dbReference type="NCBIfam" id="NF009623">
    <property type="entry name" value="PRK13130.1"/>
    <property type="match status" value="1"/>
</dbReference>
<dbReference type="PANTHER" id="PTHR13305:SF0">
    <property type="entry name" value="H_ACA RIBONUCLEOPROTEIN COMPLEX SUBUNIT 3"/>
    <property type="match status" value="1"/>
</dbReference>
<evidence type="ECO:0000313" key="9">
    <source>
        <dbReference type="EMBL" id="TDA37700.1"/>
    </source>
</evidence>
<evidence type="ECO:0000256" key="6">
    <source>
        <dbReference type="ARBA" id="ARBA00023274"/>
    </source>
</evidence>
<gene>
    <name evidence="7" type="primary">nop10</name>
    <name evidence="9" type="ORF">DSO09_06295</name>
    <name evidence="8" type="ORF">EF809_00810</name>
</gene>
<evidence type="ECO:0000256" key="3">
    <source>
        <dbReference type="ARBA" id="ARBA00018821"/>
    </source>
</evidence>
<comment type="similarity">
    <text evidence="2 7">Belongs to the NOP10 family.</text>
</comment>
<reference evidence="8 10" key="2">
    <citation type="journal article" date="2019" name="Nat. Microbiol.">
        <title>Wide diversity of methane and short-chain alkane metabolisms in uncultured archaea.</title>
        <authorList>
            <person name="Borrel G."/>
            <person name="Adam P.S."/>
            <person name="McKay L.J."/>
            <person name="Chen L.X."/>
            <person name="Sierra-Garcia I.N."/>
            <person name="Sieber C.M."/>
            <person name="Letourneur Q."/>
            <person name="Ghozlane A."/>
            <person name="Andersen G.L."/>
            <person name="Li W.J."/>
            <person name="Hallam S.J."/>
            <person name="Muyzer G."/>
            <person name="de Oliveira V.M."/>
            <person name="Inskeep W.P."/>
            <person name="Banfield J.F."/>
            <person name="Gribaldo S."/>
        </authorList>
    </citation>
    <scope>NUCLEOTIDE SEQUENCE [LARGE SCALE GENOMIC DNA]</scope>
    <source>
        <strain evidence="8">Verst-YHS</strain>
    </source>
</reference>
<evidence type="ECO:0000313" key="8">
    <source>
        <dbReference type="EMBL" id="RZN57391.1"/>
    </source>
</evidence>
<dbReference type="EMBL" id="RXIH01000007">
    <property type="protein sequence ID" value="RZN57391.1"/>
    <property type="molecule type" value="Genomic_DNA"/>
</dbReference>
<evidence type="ECO:0000256" key="2">
    <source>
        <dbReference type="ARBA" id="ARBA00009462"/>
    </source>
</evidence>
<sequence length="61" mass="6967">MKMKKCSSCGEYTLRDDKCPYCGGQLKNPHPARFSPENKYSKYRLALILSLKDFQCDSKSG</sequence>
<evidence type="ECO:0000313" key="11">
    <source>
        <dbReference type="Proteomes" id="UP000317265"/>
    </source>
</evidence>
<reference evidence="9 11" key="1">
    <citation type="journal article" date="2019" name="Nat. Microbiol.">
        <title>Expanding anaerobic alkane metabolism in the domain of Archaea.</title>
        <authorList>
            <person name="Wang Y."/>
            <person name="Wegener G."/>
            <person name="Hou J."/>
            <person name="Wang F."/>
            <person name="Xiao X."/>
        </authorList>
    </citation>
    <scope>NUCLEOTIDE SEQUENCE [LARGE SCALE GENOMIC DNA]</scope>
    <source>
        <strain evidence="9">WYZ-LMO11</strain>
    </source>
</reference>
<dbReference type="InterPro" id="IPR007264">
    <property type="entry name" value="H/ACA_rnp_Nop10"/>
</dbReference>
<evidence type="ECO:0000256" key="7">
    <source>
        <dbReference type="HAMAP-Rule" id="MF_00803"/>
    </source>
</evidence>
<evidence type="ECO:0000256" key="4">
    <source>
        <dbReference type="ARBA" id="ARBA00022517"/>
    </source>
</evidence>
<comment type="function">
    <text evidence="1 7">Involved in ribosome biogenesis; more specifically in 18S rRNA pseudouridylation and in cleavage of pre-rRNA.</text>
</comment>
<dbReference type="HAMAP" id="MF_00803">
    <property type="entry name" value="Nop10"/>
    <property type="match status" value="1"/>
</dbReference>
<keyword evidence="5 7" id="KW-0698">rRNA processing</keyword>
<evidence type="ECO:0000256" key="5">
    <source>
        <dbReference type="ARBA" id="ARBA00022552"/>
    </source>
</evidence>
<dbReference type="AlphaFoldDB" id="A0A523BB60"/>
<accession>A0A523BB60</accession>
<comment type="caution">
    <text evidence="9">The sequence shown here is derived from an EMBL/GenBank/DDBJ whole genome shotgun (WGS) entry which is preliminary data.</text>
</comment>
<organism evidence="9 11">
    <name type="scientific">Thermoproteota archaeon</name>
    <dbReference type="NCBI Taxonomy" id="2056631"/>
    <lineage>
        <taxon>Archaea</taxon>
        <taxon>Thermoproteota</taxon>
    </lineage>
</organism>
<dbReference type="GO" id="GO:0006364">
    <property type="term" value="P:rRNA processing"/>
    <property type="evidence" value="ECO:0007669"/>
    <property type="project" value="UniProtKB-UniRule"/>
</dbReference>
<dbReference type="Gene3D" id="2.20.28.40">
    <property type="entry name" value="H/ACA ribonucleoprotein complex, subunit Nop10"/>
    <property type="match status" value="1"/>
</dbReference>
<dbReference type="PANTHER" id="PTHR13305">
    <property type="entry name" value="RIBOSOME BIOGENESIS PROTEIN NOP10"/>
    <property type="match status" value="1"/>
</dbReference>
<dbReference type="GO" id="GO:0001522">
    <property type="term" value="P:pseudouridine synthesis"/>
    <property type="evidence" value="ECO:0007669"/>
    <property type="project" value="InterPro"/>
</dbReference>
<keyword evidence="4 7" id="KW-0690">Ribosome biogenesis</keyword>
<dbReference type="InterPro" id="IPR023532">
    <property type="entry name" value="Nop10_arc-typ"/>
</dbReference>
<dbReference type="EMBL" id="QNVI01000065">
    <property type="protein sequence ID" value="TDA37700.1"/>
    <property type="molecule type" value="Genomic_DNA"/>
</dbReference>
<dbReference type="Proteomes" id="UP000317265">
    <property type="component" value="Unassembled WGS sequence"/>
</dbReference>
<dbReference type="SUPFAM" id="SSF144210">
    <property type="entry name" value="Nop10-like SnoRNP"/>
    <property type="match status" value="1"/>
</dbReference>
<dbReference type="Proteomes" id="UP000316080">
    <property type="component" value="Unassembled WGS sequence"/>
</dbReference>
<dbReference type="GO" id="GO:0030515">
    <property type="term" value="F:snoRNA binding"/>
    <property type="evidence" value="ECO:0007669"/>
    <property type="project" value="InterPro"/>
</dbReference>
<proteinExistence type="inferred from homology"/>
<dbReference type="Pfam" id="PF04135">
    <property type="entry name" value="Nop10p"/>
    <property type="match status" value="1"/>
</dbReference>